<dbReference type="RefSeq" id="WP_205172231.1">
    <property type="nucleotide sequence ID" value="NZ_JAFBDZ010000002.1"/>
</dbReference>
<gene>
    <name evidence="1" type="ORF">JOC86_002271</name>
</gene>
<dbReference type="PROSITE" id="PS51257">
    <property type="entry name" value="PROKAR_LIPOPROTEIN"/>
    <property type="match status" value="1"/>
</dbReference>
<organism evidence="1 2">
    <name type="scientific">Rossellomorea pakistanensis</name>
    <dbReference type="NCBI Taxonomy" id="992288"/>
    <lineage>
        <taxon>Bacteria</taxon>
        <taxon>Bacillati</taxon>
        <taxon>Bacillota</taxon>
        <taxon>Bacilli</taxon>
        <taxon>Bacillales</taxon>
        <taxon>Bacillaceae</taxon>
        <taxon>Rossellomorea</taxon>
    </lineage>
</organism>
<dbReference type="InterPro" id="IPR032710">
    <property type="entry name" value="NTF2-like_dom_sf"/>
</dbReference>
<evidence type="ECO:0000313" key="2">
    <source>
        <dbReference type="Proteomes" id="UP001646157"/>
    </source>
</evidence>
<proteinExistence type="predicted"/>
<dbReference type="EMBL" id="JAFBDZ010000002">
    <property type="protein sequence ID" value="MBM7585729.1"/>
    <property type="molecule type" value="Genomic_DNA"/>
</dbReference>
<reference evidence="1 2" key="1">
    <citation type="submission" date="2021-01" db="EMBL/GenBank/DDBJ databases">
        <title>Genomic Encyclopedia of Type Strains, Phase IV (KMG-IV): sequencing the most valuable type-strain genomes for metagenomic binning, comparative biology and taxonomic classification.</title>
        <authorList>
            <person name="Goeker M."/>
        </authorList>
    </citation>
    <scope>NUCLEOTIDE SEQUENCE [LARGE SCALE GENOMIC DNA]</scope>
    <source>
        <strain evidence="1 2">DSM 24834</strain>
    </source>
</reference>
<dbReference type="Proteomes" id="UP001646157">
    <property type="component" value="Unassembled WGS sequence"/>
</dbReference>
<dbReference type="SUPFAM" id="SSF54427">
    <property type="entry name" value="NTF2-like"/>
    <property type="match status" value="1"/>
</dbReference>
<accession>A0ABS2ND34</accession>
<comment type="caution">
    <text evidence="1">The sequence shown here is derived from an EMBL/GenBank/DDBJ whole genome shotgun (WGS) entry which is preliminary data.</text>
</comment>
<dbReference type="Gene3D" id="3.10.450.100">
    <property type="entry name" value="NTF2-like, domain 1"/>
    <property type="match status" value="1"/>
</dbReference>
<name>A0ABS2ND34_9BACI</name>
<sequence length="154" mass="17998">MRRRRGPLPFLLVVGCLVITVIVFVSCSVQSLTTNDPEEVIEEFYNSEKDGEFGQSWELFHSEMKKKFKKSSYIQTKNHVFMGHMEVDTFEVEVGDLREINKWKFSKDGPTFKEVKAADVELTFESQFGLLTITQTCYVAKDDGEWRVLWDYNF</sequence>
<evidence type="ECO:0000313" key="1">
    <source>
        <dbReference type="EMBL" id="MBM7585729.1"/>
    </source>
</evidence>
<keyword evidence="2" id="KW-1185">Reference proteome</keyword>
<protein>
    <submittedName>
        <fullName evidence="1">Uncharacterized protein</fullName>
    </submittedName>
</protein>